<feature type="region of interest" description="Disordered" evidence="6">
    <location>
        <begin position="294"/>
        <end position="333"/>
    </location>
</feature>
<dbReference type="OrthoDB" id="5391602at2759"/>
<comment type="similarity">
    <text evidence="5">Belongs to the SAT4 family.</text>
</comment>
<evidence type="ECO:0000259" key="8">
    <source>
        <dbReference type="Pfam" id="PF20684"/>
    </source>
</evidence>
<dbReference type="InterPro" id="IPR052337">
    <property type="entry name" value="SAT4-like"/>
</dbReference>
<evidence type="ECO:0000256" key="6">
    <source>
        <dbReference type="SAM" id="MobiDB-lite"/>
    </source>
</evidence>
<dbReference type="RefSeq" id="XP_033677145.1">
    <property type="nucleotide sequence ID" value="XM_033830355.1"/>
</dbReference>
<dbReference type="Proteomes" id="UP000800094">
    <property type="component" value="Unassembled WGS sequence"/>
</dbReference>
<feature type="transmembrane region" description="Helical" evidence="7">
    <location>
        <begin position="175"/>
        <end position="196"/>
    </location>
</feature>
<dbReference type="GO" id="GO:0016020">
    <property type="term" value="C:membrane"/>
    <property type="evidence" value="ECO:0007669"/>
    <property type="project" value="UniProtKB-SubCell"/>
</dbReference>
<feature type="compositionally biased region" description="Polar residues" evidence="6">
    <location>
        <begin position="300"/>
        <end position="321"/>
    </location>
</feature>
<reference evidence="9" key="1">
    <citation type="journal article" date="2020" name="Stud. Mycol.">
        <title>101 Dothideomycetes genomes: a test case for predicting lifestyles and emergence of pathogens.</title>
        <authorList>
            <person name="Haridas S."/>
            <person name="Albert R."/>
            <person name="Binder M."/>
            <person name="Bloem J."/>
            <person name="Labutti K."/>
            <person name="Salamov A."/>
            <person name="Andreopoulos B."/>
            <person name="Baker S."/>
            <person name="Barry K."/>
            <person name="Bills G."/>
            <person name="Bluhm B."/>
            <person name="Cannon C."/>
            <person name="Castanera R."/>
            <person name="Culley D."/>
            <person name="Daum C."/>
            <person name="Ezra D."/>
            <person name="Gonzalez J."/>
            <person name="Henrissat B."/>
            <person name="Kuo A."/>
            <person name="Liang C."/>
            <person name="Lipzen A."/>
            <person name="Lutzoni F."/>
            <person name="Magnuson J."/>
            <person name="Mondo S."/>
            <person name="Nolan M."/>
            <person name="Ohm R."/>
            <person name="Pangilinan J."/>
            <person name="Park H.-J."/>
            <person name="Ramirez L."/>
            <person name="Alfaro M."/>
            <person name="Sun H."/>
            <person name="Tritt A."/>
            <person name="Yoshinaga Y."/>
            <person name="Zwiers L.-H."/>
            <person name="Turgeon B."/>
            <person name="Goodwin S."/>
            <person name="Spatafora J."/>
            <person name="Crous P."/>
            <person name="Grigoriev I."/>
        </authorList>
    </citation>
    <scope>NUCLEOTIDE SEQUENCE</scope>
    <source>
        <strain evidence="9">CBS 122368</strain>
    </source>
</reference>
<dbReference type="InterPro" id="IPR049326">
    <property type="entry name" value="Rhodopsin_dom_fungi"/>
</dbReference>
<protein>
    <recommendedName>
        <fullName evidence="8">Rhodopsin domain-containing protein</fullName>
    </recommendedName>
</protein>
<evidence type="ECO:0000256" key="5">
    <source>
        <dbReference type="ARBA" id="ARBA00038359"/>
    </source>
</evidence>
<dbReference type="EMBL" id="ML987209">
    <property type="protein sequence ID" value="KAF2242141.1"/>
    <property type="molecule type" value="Genomic_DNA"/>
</dbReference>
<evidence type="ECO:0000313" key="9">
    <source>
        <dbReference type="EMBL" id="KAF2242141.1"/>
    </source>
</evidence>
<keyword evidence="3 7" id="KW-1133">Transmembrane helix</keyword>
<feature type="region of interest" description="Disordered" evidence="6">
    <location>
        <begin position="345"/>
        <end position="365"/>
    </location>
</feature>
<sequence length="365" mass="40602">MGYRTPVATPVALGVTFPLLAIAAVVARFWARRKKRMSLRIDDWMLLPSLALAVANAIVMLIAATNGNLGRWLPLDDTGFPIVNPDFETFQKCIYANKIISTLSIGVTRYAILLFYNRIFVGRSFNISVWVLYVLNGFWTVAYTILFIFSCIPISDFWKAAHGQKGRRCVQLNPIKVYAVASIIIDVCMLLIPWPQILKLKISRREKVAVLGIFGMGALVLAVAIGKCYEFWNVIKTINKHHQIAHDEAPTMYWTIPETCIAVVCACLPSLRPLFHGWSPESVVGSMRSALSLHSMGKKSPSNSANRSQKGLNTEQSTDSVRNLREGDAETPAFVTTAGLEFYGKDGTKAEATEPDGIYRLREEP</sequence>
<gene>
    <name evidence="9" type="ORF">BU26DRAFT_524771</name>
</gene>
<keyword evidence="2 7" id="KW-0812">Transmembrane</keyword>
<evidence type="ECO:0000256" key="7">
    <source>
        <dbReference type="SAM" id="Phobius"/>
    </source>
</evidence>
<accession>A0A6A6HVT1</accession>
<organism evidence="9 10">
    <name type="scientific">Trematosphaeria pertusa</name>
    <dbReference type="NCBI Taxonomy" id="390896"/>
    <lineage>
        <taxon>Eukaryota</taxon>
        <taxon>Fungi</taxon>
        <taxon>Dikarya</taxon>
        <taxon>Ascomycota</taxon>
        <taxon>Pezizomycotina</taxon>
        <taxon>Dothideomycetes</taxon>
        <taxon>Pleosporomycetidae</taxon>
        <taxon>Pleosporales</taxon>
        <taxon>Massarineae</taxon>
        <taxon>Trematosphaeriaceae</taxon>
        <taxon>Trematosphaeria</taxon>
    </lineage>
</organism>
<feature type="transmembrane region" description="Helical" evidence="7">
    <location>
        <begin position="12"/>
        <end position="31"/>
    </location>
</feature>
<feature type="transmembrane region" description="Helical" evidence="7">
    <location>
        <begin position="208"/>
        <end position="226"/>
    </location>
</feature>
<dbReference type="AlphaFoldDB" id="A0A6A6HVT1"/>
<feature type="transmembrane region" description="Helical" evidence="7">
    <location>
        <begin position="129"/>
        <end position="155"/>
    </location>
</feature>
<keyword evidence="4 7" id="KW-0472">Membrane</keyword>
<comment type="subcellular location">
    <subcellularLocation>
        <location evidence="1">Membrane</location>
        <topology evidence="1">Multi-pass membrane protein</topology>
    </subcellularLocation>
</comment>
<name>A0A6A6HVT1_9PLEO</name>
<dbReference type="GeneID" id="54583685"/>
<feature type="transmembrane region" description="Helical" evidence="7">
    <location>
        <begin position="43"/>
        <end position="64"/>
    </location>
</feature>
<evidence type="ECO:0000256" key="1">
    <source>
        <dbReference type="ARBA" id="ARBA00004141"/>
    </source>
</evidence>
<evidence type="ECO:0000313" key="10">
    <source>
        <dbReference type="Proteomes" id="UP000800094"/>
    </source>
</evidence>
<dbReference type="Pfam" id="PF20684">
    <property type="entry name" value="Fung_rhodopsin"/>
    <property type="match status" value="1"/>
</dbReference>
<evidence type="ECO:0000256" key="3">
    <source>
        <dbReference type="ARBA" id="ARBA00022989"/>
    </source>
</evidence>
<dbReference type="PANTHER" id="PTHR33048">
    <property type="entry name" value="PTH11-LIKE INTEGRAL MEMBRANE PROTEIN (AFU_ORTHOLOGUE AFUA_5G11245)"/>
    <property type="match status" value="1"/>
</dbReference>
<feature type="domain" description="Rhodopsin" evidence="8">
    <location>
        <begin position="27"/>
        <end position="276"/>
    </location>
</feature>
<keyword evidence="10" id="KW-1185">Reference proteome</keyword>
<dbReference type="PANTHER" id="PTHR33048:SF134">
    <property type="entry name" value="INTEGRAL MEMBRANE PROTEIN"/>
    <property type="match status" value="1"/>
</dbReference>
<evidence type="ECO:0000256" key="4">
    <source>
        <dbReference type="ARBA" id="ARBA00023136"/>
    </source>
</evidence>
<evidence type="ECO:0000256" key="2">
    <source>
        <dbReference type="ARBA" id="ARBA00022692"/>
    </source>
</evidence>
<proteinExistence type="inferred from homology"/>